<organism evidence="1 2">
    <name type="scientific">Senna tora</name>
    <dbReference type="NCBI Taxonomy" id="362788"/>
    <lineage>
        <taxon>Eukaryota</taxon>
        <taxon>Viridiplantae</taxon>
        <taxon>Streptophyta</taxon>
        <taxon>Embryophyta</taxon>
        <taxon>Tracheophyta</taxon>
        <taxon>Spermatophyta</taxon>
        <taxon>Magnoliopsida</taxon>
        <taxon>eudicotyledons</taxon>
        <taxon>Gunneridae</taxon>
        <taxon>Pentapetalae</taxon>
        <taxon>rosids</taxon>
        <taxon>fabids</taxon>
        <taxon>Fabales</taxon>
        <taxon>Fabaceae</taxon>
        <taxon>Caesalpinioideae</taxon>
        <taxon>Cassia clade</taxon>
        <taxon>Senna</taxon>
    </lineage>
</organism>
<dbReference type="EMBL" id="JAAIUW010000013">
    <property type="protein sequence ID" value="KAF7805017.1"/>
    <property type="molecule type" value="Genomic_DNA"/>
</dbReference>
<proteinExistence type="predicted"/>
<comment type="caution">
    <text evidence="1">The sequence shown here is derived from an EMBL/GenBank/DDBJ whole genome shotgun (WGS) entry which is preliminary data.</text>
</comment>
<sequence length="22" mass="2495">MGEVGLRPVQLFSGRVIPNLRR</sequence>
<evidence type="ECO:0000313" key="2">
    <source>
        <dbReference type="Proteomes" id="UP000634136"/>
    </source>
</evidence>
<keyword evidence="2" id="KW-1185">Reference proteome</keyword>
<evidence type="ECO:0000313" key="1">
    <source>
        <dbReference type="EMBL" id="KAF7805017.1"/>
    </source>
</evidence>
<accession>A0A834SJY7</accession>
<name>A0A834SJY7_9FABA</name>
<gene>
    <name evidence="1" type="ORF">G2W53_044128</name>
</gene>
<dbReference type="Proteomes" id="UP000634136">
    <property type="component" value="Unassembled WGS sequence"/>
</dbReference>
<dbReference type="AlphaFoldDB" id="A0A834SJY7"/>
<protein>
    <submittedName>
        <fullName evidence="1">Uncharacterized protein</fullName>
    </submittedName>
</protein>
<reference evidence="1" key="1">
    <citation type="submission" date="2020-09" db="EMBL/GenBank/DDBJ databases">
        <title>Genome-Enabled Discovery of Anthraquinone Biosynthesis in Senna tora.</title>
        <authorList>
            <person name="Kang S.-H."/>
            <person name="Pandey R.P."/>
            <person name="Lee C.-M."/>
            <person name="Sim J.-S."/>
            <person name="Jeong J.-T."/>
            <person name="Choi B.-S."/>
            <person name="Jung M."/>
            <person name="Ginzburg D."/>
            <person name="Zhao K."/>
            <person name="Won S.Y."/>
            <person name="Oh T.-J."/>
            <person name="Yu Y."/>
            <person name="Kim N.-H."/>
            <person name="Lee O.R."/>
            <person name="Lee T.-H."/>
            <person name="Bashyal P."/>
            <person name="Kim T.-S."/>
            <person name="Lee W.-H."/>
            <person name="Kawkins C."/>
            <person name="Kim C.-K."/>
            <person name="Kim J.S."/>
            <person name="Ahn B.O."/>
            <person name="Rhee S.Y."/>
            <person name="Sohng J.K."/>
        </authorList>
    </citation>
    <scope>NUCLEOTIDE SEQUENCE</scope>
    <source>
        <tissue evidence="1">Leaf</tissue>
    </source>
</reference>